<dbReference type="GO" id="GO:0004359">
    <property type="term" value="F:glutaminase activity"/>
    <property type="evidence" value="ECO:0007669"/>
    <property type="project" value="RHEA"/>
</dbReference>
<feature type="binding site" evidence="11">
    <location>
        <position position="261"/>
    </location>
    <ligand>
        <name>L-glutamine</name>
        <dbReference type="ChEBI" id="CHEBI:58359"/>
    </ligand>
</feature>
<sequence length="370" mass="40862">MTNYTKLPAILLLADGTVFYGKAAGKIGTTTGEICFNTGMTGYQEIFTDPSYFGQIMVTTNSHIGNYGIHKDEIESGSIKIAGLVCKNYNIIYSRKQATESIQDYFQNDNLVAISDIDTRALVRHIRDKGAMNAIISSEITDLEELKQKLAEVPSMEGLELSSKVSTTEPYFYGNPEASLKVAALDLGIKKNILRNFESRDIYVQVFPAKTTFAEMEKFNPDGYFISNGPGDPSVMPYAVETINAILAADKPLFGICLGHQLLAEANGIGTMKMFNGHRGLNHPVKNIIKNHCEVTSQNHGFGVVPEEVMKSDKVEVTHVNLNDKSIEGIRVKGKKAFSVQYHPESSPGPHDSRYLFDDFVSVIKGELTW</sequence>
<comment type="catalytic activity">
    <reaction evidence="9 11">
        <text>hydrogencarbonate + L-glutamine + 2 ATP + H2O = carbamoyl phosphate + L-glutamate + 2 ADP + phosphate + 2 H(+)</text>
        <dbReference type="Rhea" id="RHEA:18633"/>
        <dbReference type="ChEBI" id="CHEBI:15377"/>
        <dbReference type="ChEBI" id="CHEBI:15378"/>
        <dbReference type="ChEBI" id="CHEBI:17544"/>
        <dbReference type="ChEBI" id="CHEBI:29985"/>
        <dbReference type="ChEBI" id="CHEBI:30616"/>
        <dbReference type="ChEBI" id="CHEBI:43474"/>
        <dbReference type="ChEBI" id="CHEBI:58228"/>
        <dbReference type="ChEBI" id="CHEBI:58359"/>
        <dbReference type="ChEBI" id="CHEBI:456216"/>
        <dbReference type="EC" id="6.3.5.5"/>
    </reaction>
</comment>
<dbReference type="SUPFAM" id="SSF52021">
    <property type="entry name" value="Carbamoyl phosphate synthetase, small subunit N-terminal domain"/>
    <property type="match status" value="1"/>
</dbReference>
<keyword evidence="6 11" id="KW-0067">ATP-binding</keyword>
<dbReference type="NCBIfam" id="NF009475">
    <property type="entry name" value="PRK12838.1"/>
    <property type="match status" value="1"/>
</dbReference>
<feature type="active site" evidence="11">
    <location>
        <position position="343"/>
    </location>
</feature>
<dbReference type="GO" id="GO:0006541">
    <property type="term" value="P:glutamine metabolic process"/>
    <property type="evidence" value="ECO:0007669"/>
    <property type="project" value="InterPro"/>
</dbReference>
<dbReference type="HAMAP" id="MF_01209">
    <property type="entry name" value="CPSase_S_chain"/>
    <property type="match status" value="1"/>
</dbReference>
<dbReference type="InterPro" id="IPR036480">
    <property type="entry name" value="CarbP_synth_ssu_N_sf"/>
</dbReference>
<evidence type="ECO:0000256" key="1">
    <source>
        <dbReference type="ARBA" id="ARBA00004812"/>
    </source>
</evidence>
<evidence type="ECO:0000259" key="12">
    <source>
        <dbReference type="SMART" id="SM01097"/>
    </source>
</evidence>
<evidence type="ECO:0000313" key="14">
    <source>
        <dbReference type="Proteomes" id="UP000031246"/>
    </source>
</evidence>
<dbReference type="CDD" id="cd01744">
    <property type="entry name" value="GATase1_CPSase"/>
    <property type="match status" value="1"/>
</dbReference>
<dbReference type="NCBIfam" id="TIGR01368">
    <property type="entry name" value="CPSaseIIsmall"/>
    <property type="match status" value="1"/>
</dbReference>
<dbReference type="InterPro" id="IPR006274">
    <property type="entry name" value="CarbamoylP_synth_ssu"/>
</dbReference>
<dbReference type="PRINTS" id="PR00097">
    <property type="entry name" value="ANTSNTHASEII"/>
</dbReference>
<dbReference type="SUPFAM" id="SSF52317">
    <property type="entry name" value="Class I glutamine amidotransferase-like"/>
    <property type="match status" value="1"/>
</dbReference>
<dbReference type="GO" id="GO:0006207">
    <property type="term" value="P:'de novo' pyrimidine nucleobase biosynthetic process"/>
    <property type="evidence" value="ECO:0007669"/>
    <property type="project" value="InterPro"/>
</dbReference>
<dbReference type="Gene3D" id="3.50.30.20">
    <property type="entry name" value="Carbamoyl-phosphate synthase small subunit, N-terminal domain"/>
    <property type="match status" value="1"/>
</dbReference>
<evidence type="ECO:0000256" key="5">
    <source>
        <dbReference type="ARBA" id="ARBA00022741"/>
    </source>
</evidence>
<keyword evidence="8 11" id="KW-0665">Pyrimidine biosynthesis</keyword>
<protein>
    <recommendedName>
        <fullName evidence="11">Carbamoyl phosphate synthase small chain</fullName>
        <ecNumber evidence="11">6.3.5.5</ecNumber>
    </recommendedName>
    <alternativeName>
        <fullName evidence="11">Carbamoyl phosphate synthetase glutamine chain</fullName>
    </alternativeName>
</protein>
<dbReference type="PROSITE" id="PS51273">
    <property type="entry name" value="GATASE_TYPE_1"/>
    <property type="match status" value="1"/>
</dbReference>
<keyword evidence="14" id="KW-1185">Reference proteome</keyword>
<comment type="catalytic activity">
    <reaction evidence="10 11">
        <text>L-glutamine + H2O = L-glutamate + NH4(+)</text>
        <dbReference type="Rhea" id="RHEA:15889"/>
        <dbReference type="ChEBI" id="CHEBI:15377"/>
        <dbReference type="ChEBI" id="CHEBI:28938"/>
        <dbReference type="ChEBI" id="CHEBI:29985"/>
        <dbReference type="ChEBI" id="CHEBI:58359"/>
    </reaction>
</comment>
<keyword evidence="7 11" id="KW-0315">Glutamine amidotransferase</keyword>
<comment type="similarity">
    <text evidence="3 11">Belongs to the CarA family.</text>
</comment>
<feature type="active site" evidence="11">
    <location>
        <position position="345"/>
    </location>
</feature>
<dbReference type="EC" id="6.3.5.5" evidence="11"/>
<feature type="binding site" evidence="11">
    <location>
        <position position="258"/>
    </location>
    <ligand>
        <name>L-glutamine</name>
        <dbReference type="ChEBI" id="CHEBI:58359"/>
    </ligand>
</feature>
<feature type="domain" description="Carbamoyl-phosphate synthase small subunit N-terminal" evidence="12">
    <location>
        <begin position="7"/>
        <end position="137"/>
    </location>
</feature>
<evidence type="ECO:0000256" key="9">
    <source>
        <dbReference type="ARBA" id="ARBA00048816"/>
    </source>
</evidence>
<proteinExistence type="inferred from homology"/>
<evidence type="ECO:0000256" key="7">
    <source>
        <dbReference type="ARBA" id="ARBA00022962"/>
    </source>
</evidence>
<reference evidence="13 14" key="1">
    <citation type="submission" date="2014-10" db="EMBL/GenBank/DDBJ databases">
        <title>Pedobacter Kyungheensis.</title>
        <authorList>
            <person name="Anderson B.M."/>
            <person name="Newman J.D."/>
        </authorList>
    </citation>
    <scope>NUCLEOTIDE SEQUENCE [LARGE SCALE GENOMIC DNA]</scope>
    <source>
        <strain evidence="13 14">KACC 16221</strain>
    </source>
</reference>
<keyword evidence="11" id="KW-0028">Amino-acid biosynthesis</keyword>
<feature type="binding site" evidence="11">
    <location>
        <position position="51"/>
    </location>
    <ligand>
        <name>L-glutamine</name>
        <dbReference type="ChEBI" id="CHEBI:58359"/>
    </ligand>
</feature>
<dbReference type="InterPro" id="IPR002474">
    <property type="entry name" value="CarbamoylP_synth_ssu_N"/>
</dbReference>
<feature type="active site" description="Nucleophile" evidence="11">
    <location>
        <position position="257"/>
    </location>
</feature>
<feature type="binding site" evidence="11">
    <location>
        <position position="301"/>
    </location>
    <ligand>
        <name>L-glutamine</name>
        <dbReference type="ChEBI" id="CHEBI:58359"/>
    </ligand>
</feature>
<dbReference type="GO" id="GO:0006526">
    <property type="term" value="P:L-arginine biosynthetic process"/>
    <property type="evidence" value="ECO:0007669"/>
    <property type="project" value="UniProtKB-UniRule"/>
</dbReference>
<dbReference type="InterPro" id="IPR035686">
    <property type="entry name" value="CPSase_GATase1"/>
</dbReference>
<dbReference type="PRINTS" id="PR00099">
    <property type="entry name" value="CPSGATASE"/>
</dbReference>
<dbReference type="Proteomes" id="UP000031246">
    <property type="component" value="Unassembled WGS sequence"/>
</dbReference>
<dbReference type="InterPro" id="IPR029062">
    <property type="entry name" value="Class_I_gatase-like"/>
</dbReference>
<dbReference type="SMART" id="SM01097">
    <property type="entry name" value="CPSase_sm_chain"/>
    <property type="match status" value="1"/>
</dbReference>
<keyword evidence="4 11" id="KW-0436">Ligase</keyword>
<dbReference type="EMBL" id="JSYN01000017">
    <property type="protein sequence ID" value="KIA92958.1"/>
    <property type="molecule type" value="Genomic_DNA"/>
</dbReference>
<dbReference type="GO" id="GO:0004088">
    <property type="term" value="F:carbamoyl-phosphate synthase (glutamine-hydrolyzing) activity"/>
    <property type="evidence" value="ECO:0007669"/>
    <property type="project" value="UniProtKB-UniRule"/>
</dbReference>
<name>A0A0C1FME5_9SPHI</name>
<dbReference type="InterPro" id="IPR017926">
    <property type="entry name" value="GATASE"/>
</dbReference>
<comment type="caution">
    <text evidence="13">The sequence shown here is derived from an EMBL/GenBank/DDBJ whole genome shotgun (WGS) entry which is preliminary data.</text>
</comment>
<dbReference type="Pfam" id="PF00117">
    <property type="entry name" value="GATase"/>
    <property type="match status" value="1"/>
</dbReference>
<dbReference type="Pfam" id="PF00988">
    <property type="entry name" value="CPSase_sm_chain"/>
    <property type="match status" value="1"/>
</dbReference>
<comment type="function">
    <text evidence="11">Small subunit of the glutamine-dependent carbamoyl phosphate synthetase (CPSase). CPSase catalyzes the formation of carbamoyl phosphate from the ammonia moiety of glutamine, carbonate, and phosphate donated by ATP, constituting the first step of 2 biosynthetic pathways, one leading to arginine and/or urea and the other to pyrimidine nucleotides. The small subunit (glutamine amidotransferase) binds and cleaves glutamine to supply the large subunit with the substrate ammonia.</text>
</comment>
<dbReference type="FunFam" id="3.50.30.20:FF:000001">
    <property type="entry name" value="Carbamoyl-phosphate synthase small chain"/>
    <property type="match status" value="1"/>
</dbReference>
<dbReference type="PANTHER" id="PTHR43418">
    <property type="entry name" value="MULTIFUNCTIONAL TRYPTOPHAN BIOSYNTHESIS PROTEIN-RELATED"/>
    <property type="match status" value="1"/>
</dbReference>
<evidence type="ECO:0000256" key="6">
    <source>
        <dbReference type="ARBA" id="ARBA00022840"/>
    </source>
</evidence>
<dbReference type="UniPathway" id="UPA00068">
    <property type="reaction ID" value="UER00171"/>
</dbReference>
<dbReference type="OrthoDB" id="9804328at2"/>
<feature type="binding site" evidence="11">
    <location>
        <position position="229"/>
    </location>
    <ligand>
        <name>L-glutamine</name>
        <dbReference type="ChEBI" id="CHEBI:58359"/>
    </ligand>
</feature>
<dbReference type="GO" id="GO:0044205">
    <property type="term" value="P:'de novo' UMP biosynthetic process"/>
    <property type="evidence" value="ECO:0007669"/>
    <property type="project" value="UniProtKB-UniRule"/>
</dbReference>
<accession>A0A0C1FME5</accession>
<dbReference type="InterPro" id="IPR050472">
    <property type="entry name" value="Anth_synth/Amidotransfase"/>
</dbReference>
<keyword evidence="11" id="KW-0055">Arginine biosynthesis</keyword>
<evidence type="ECO:0000256" key="4">
    <source>
        <dbReference type="ARBA" id="ARBA00022598"/>
    </source>
</evidence>
<evidence type="ECO:0000256" key="11">
    <source>
        <dbReference type="HAMAP-Rule" id="MF_01209"/>
    </source>
</evidence>
<comment type="pathway">
    <text evidence="1 11">Pyrimidine metabolism; UMP biosynthesis via de novo pathway; (S)-dihydroorotate from bicarbonate: step 1/3.</text>
</comment>
<feature type="binding site" evidence="11">
    <location>
        <position position="231"/>
    </location>
    <ligand>
        <name>L-glutamine</name>
        <dbReference type="ChEBI" id="CHEBI:58359"/>
    </ligand>
</feature>
<dbReference type="PRINTS" id="PR00096">
    <property type="entry name" value="GATASE"/>
</dbReference>
<dbReference type="RefSeq" id="WP_039477431.1">
    <property type="nucleotide sequence ID" value="NZ_JSYN01000017.1"/>
</dbReference>
<feature type="binding site" evidence="11">
    <location>
        <position position="302"/>
    </location>
    <ligand>
        <name>L-glutamine</name>
        <dbReference type="ChEBI" id="CHEBI:58359"/>
    </ligand>
</feature>
<dbReference type="Gene3D" id="3.40.50.880">
    <property type="match status" value="1"/>
</dbReference>
<feature type="binding site" evidence="11">
    <location>
        <position position="299"/>
    </location>
    <ligand>
        <name>L-glutamine</name>
        <dbReference type="ChEBI" id="CHEBI:58359"/>
    </ligand>
</feature>
<keyword evidence="5 11" id="KW-0547">Nucleotide-binding</keyword>
<evidence type="ECO:0000256" key="3">
    <source>
        <dbReference type="ARBA" id="ARBA00007800"/>
    </source>
</evidence>
<dbReference type="GO" id="GO:0005524">
    <property type="term" value="F:ATP binding"/>
    <property type="evidence" value="ECO:0007669"/>
    <property type="project" value="UniProtKB-UniRule"/>
</dbReference>
<evidence type="ECO:0000256" key="10">
    <source>
        <dbReference type="ARBA" id="ARBA00049285"/>
    </source>
</evidence>
<evidence type="ECO:0000256" key="8">
    <source>
        <dbReference type="ARBA" id="ARBA00022975"/>
    </source>
</evidence>
<organism evidence="13 14">
    <name type="scientific">Pedobacter kyungheensis</name>
    <dbReference type="NCBI Taxonomy" id="1069985"/>
    <lineage>
        <taxon>Bacteria</taxon>
        <taxon>Pseudomonadati</taxon>
        <taxon>Bacteroidota</taxon>
        <taxon>Sphingobacteriia</taxon>
        <taxon>Sphingobacteriales</taxon>
        <taxon>Sphingobacteriaceae</taxon>
        <taxon>Pedobacter</taxon>
    </lineage>
</organism>
<comment type="pathway">
    <text evidence="2 11">Amino-acid biosynthesis; L-arginine biosynthesis; carbamoyl phosphate from bicarbonate: step 1/1.</text>
</comment>
<dbReference type="PANTHER" id="PTHR43418:SF7">
    <property type="entry name" value="CARBAMOYL-PHOSPHATE SYNTHASE SMALL CHAIN"/>
    <property type="match status" value="1"/>
</dbReference>
<evidence type="ECO:0000256" key="2">
    <source>
        <dbReference type="ARBA" id="ARBA00005077"/>
    </source>
</evidence>
<comment type="subunit">
    <text evidence="11">Composed of two chains; the small (or glutamine) chain promotes the hydrolysis of glutamine to ammonia, which is used by the large (or ammonia) chain to synthesize carbamoyl phosphate. Tetramer of heterodimers (alpha,beta)4.</text>
</comment>
<feature type="region of interest" description="CPSase" evidence="11">
    <location>
        <begin position="1"/>
        <end position="180"/>
    </location>
</feature>
<evidence type="ECO:0000313" key="13">
    <source>
        <dbReference type="EMBL" id="KIA92958.1"/>
    </source>
</evidence>
<dbReference type="UniPathway" id="UPA00070">
    <property type="reaction ID" value="UER00115"/>
</dbReference>
<dbReference type="AlphaFoldDB" id="A0A0C1FME5"/>
<gene>
    <name evidence="11" type="primary">carA</name>
    <name evidence="13" type="ORF">OC25_14735</name>
</gene>